<dbReference type="PANTHER" id="PTHR45614:SF25">
    <property type="entry name" value="MYB PROTEIN"/>
    <property type="match status" value="1"/>
</dbReference>
<keyword evidence="6" id="KW-0539">Nucleus</keyword>
<dbReference type="GO" id="GO:0000981">
    <property type="term" value="F:DNA-binding transcription factor activity, RNA polymerase II-specific"/>
    <property type="evidence" value="ECO:0007669"/>
    <property type="project" value="TreeGrafter"/>
</dbReference>
<dbReference type="SUPFAM" id="SSF46689">
    <property type="entry name" value="Homeodomain-like"/>
    <property type="match status" value="1"/>
</dbReference>
<evidence type="ECO:0000256" key="6">
    <source>
        <dbReference type="ARBA" id="ARBA00023242"/>
    </source>
</evidence>
<evidence type="ECO:0000256" key="3">
    <source>
        <dbReference type="ARBA" id="ARBA00023015"/>
    </source>
</evidence>
<feature type="domain" description="Myb-like" evidence="8">
    <location>
        <begin position="55"/>
        <end position="106"/>
    </location>
</feature>
<dbReference type="FunFam" id="1.10.10.60:FF:000060">
    <property type="entry name" value="MYB transcription factor"/>
    <property type="match status" value="1"/>
</dbReference>
<dbReference type="InterPro" id="IPR001005">
    <property type="entry name" value="SANT/Myb"/>
</dbReference>
<dbReference type="PANTHER" id="PTHR45614">
    <property type="entry name" value="MYB PROTEIN-RELATED"/>
    <property type="match status" value="1"/>
</dbReference>
<keyword evidence="2" id="KW-0677">Repeat</keyword>
<dbReference type="EMBL" id="MK377191">
    <property type="protein sequence ID" value="QIG55687.1"/>
    <property type="molecule type" value="mRNA"/>
</dbReference>
<gene>
    <name evidence="10" type="primary">MYB4</name>
</gene>
<comment type="subcellular location">
    <subcellularLocation>
        <location evidence="1">Nucleus</location>
    </subcellularLocation>
</comment>
<dbReference type="PROSITE" id="PS50090">
    <property type="entry name" value="MYB_LIKE"/>
    <property type="match status" value="2"/>
</dbReference>
<dbReference type="PROSITE" id="PS51294">
    <property type="entry name" value="HTH_MYB"/>
    <property type="match status" value="2"/>
</dbReference>
<organism evidence="10">
    <name type="scientific">Paeonia suffruticosa</name>
    <name type="common">Tree peony</name>
    <name type="synonym">Paeonia moutan</name>
    <dbReference type="NCBI Taxonomy" id="45171"/>
    <lineage>
        <taxon>Eukaryota</taxon>
        <taxon>Viridiplantae</taxon>
        <taxon>Streptophyta</taxon>
        <taxon>Embryophyta</taxon>
        <taxon>Tracheophyta</taxon>
        <taxon>Spermatophyta</taxon>
        <taxon>Magnoliopsida</taxon>
        <taxon>eudicotyledons</taxon>
        <taxon>Gunneridae</taxon>
        <taxon>Pentapetalae</taxon>
        <taxon>Saxifragales</taxon>
        <taxon>Paeoniaceae</taxon>
        <taxon>Paeonia</taxon>
    </lineage>
</organism>
<dbReference type="Gene3D" id="1.10.10.60">
    <property type="entry name" value="Homeodomain-like"/>
    <property type="match status" value="2"/>
</dbReference>
<evidence type="ECO:0000256" key="1">
    <source>
        <dbReference type="ARBA" id="ARBA00004123"/>
    </source>
</evidence>
<name>A0A7M3T7L8_PAESU</name>
<dbReference type="InterPro" id="IPR017930">
    <property type="entry name" value="Myb_dom"/>
</dbReference>
<feature type="domain" description="HTH myb-type" evidence="9">
    <location>
        <begin position="55"/>
        <end position="106"/>
    </location>
</feature>
<dbReference type="GO" id="GO:0005634">
    <property type="term" value="C:nucleus"/>
    <property type="evidence" value="ECO:0007669"/>
    <property type="project" value="UniProtKB-SubCell"/>
</dbReference>
<proteinExistence type="evidence at transcript level"/>
<evidence type="ECO:0000256" key="4">
    <source>
        <dbReference type="ARBA" id="ARBA00023125"/>
    </source>
</evidence>
<feature type="compositionally biased region" description="Polar residues" evidence="7">
    <location>
        <begin position="185"/>
        <end position="197"/>
    </location>
</feature>
<feature type="domain" description="HTH myb-type" evidence="9">
    <location>
        <begin position="107"/>
        <end position="161"/>
    </location>
</feature>
<evidence type="ECO:0000313" key="10">
    <source>
        <dbReference type="EMBL" id="QIG55687.1"/>
    </source>
</evidence>
<sequence length="418" mass="45195">MKDIGVVEGDAATTGSGDVVMTGTGGGSATDDADVDIEMVAGDGSGSSGQAGKDSKDRVKGPWSPEEDAILSRLVSKFGPRNWTLIARGIAGRSGKSCRLRWCNQLDPSVKRKPFTEEEDRLIIEAHAIYGNKWASIARRLPGRTDNAIKNHWNSALKRRTDLHMVKAESGNEDTSMEKTKASSDETLSNGDVNSFKSLEGKDVNSVENMDDQNDDKDPTEGCFTQGAEDPPTLFRPVARISAFNVYNPLDGPEPGLPTPRPVPMQGPLSMASKPDTGICKLLEGVCDEWMVPHRCGHGCCDTQSRNHGNSLLGPEYVEYSEPAPLFSHKLAAIATDISNIAWIKSGLESSNLQMVDDAAGRITTHGSQVKMGCFEESRKNDNLRFEEGKNKLMGMMTDALSDQINRQPQPAKVGGLS</sequence>
<accession>A0A7M3T7L8</accession>
<evidence type="ECO:0000256" key="5">
    <source>
        <dbReference type="ARBA" id="ARBA00023163"/>
    </source>
</evidence>
<dbReference type="InterPro" id="IPR009057">
    <property type="entry name" value="Homeodomain-like_sf"/>
</dbReference>
<reference evidence="10" key="1">
    <citation type="submission" date="2019-01" db="EMBL/GenBank/DDBJ databases">
        <authorList>
            <person name="Li H."/>
            <person name="Li J."/>
            <person name="Cheng Y."/>
            <person name="Wei W."/>
            <person name="Li L."/>
        </authorList>
    </citation>
    <scope>NUCLEOTIDE SEQUENCE</scope>
</reference>
<feature type="region of interest" description="Disordered" evidence="7">
    <location>
        <begin position="168"/>
        <end position="232"/>
    </location>
</feature>
<evidence type="ECO:0000256" key="2">
    <source>
        <dbReference type="ARBA" id="ARBA00022737"/>
    </source>
</evidence>
<dbReference type="SMART" id="SM00717">
    <property type="entry name" value="SANT"/>
    <property type="match status" value="2"/>
</dbReference>
<dbReference type="InterPro" id="IPR050560">
    <property type="entry name" value="MYB_TF"/>
</dbReference>
<protein>
    <submittedName>
        <fullName evidence="10">MYB transcription factor</fullName>
    </submittedName>
</protein>
<dbReference type="Pfam" id="PF00249">
    <property type="entry name" value="Myb_DNA-binding"/>
    <property type="match status" value="2"/>
</dbReference>
<feature type="region of interest" description="Disordered" evidence="7">
    <location>
        <begin position="1"/>
        <end position="64"/>
    </location>
</feature>
<dbReference type="GO" id="GO:0000978">
    <property type="term" value="F:RNA polymerase II cis-regulatory region sequence-specific DNA binding"/>
    <property type="evidence" value="ECO:0007669"/>
    <property type="project" value="TreeGrafter"/>
</dbReference>
<dbReference type="AlphaFoldDB" id="A0A7M3T7L8"/>
<evidence type="ECO:0000259" key="8">
    <source>
        <dbReference type="PROSITE" id="PS50090"/>
    </source>
</evidence>
<evidence type="ECO:0000259" key="9">
    <source>
        <dbReference type="PROSITE" id="PS51294"/>
    </source>
</evidence>
<keyword evidence="4" id="KW-0238">DNA-binding</keyword>
<evidence type="ECO:0000256" key="7">
    <source>
        <dbReference type="SAM" id="MobiDB-lite"/>
    </source>
</evidence>
<keyword evidence="5" id="KW-0804">Transcription</keyword>
<keyword evidence="3" id="KW-0805">Transcription regulation</keyword>
<dbReference type="CDD" id="cd00167">
    <property type="entry name" value="SANT"/>
    <property type="match status" value="2"/>
</dbReference>
<feature type="domain" description="Myb-like" evidence="8">
    <location>
        <begin position="107"/>
        <end position="157"/>
    </location>
</feature>